<dbReference type="PROSITE" id="PS51375">
    <property type="entry name" value="PPR"/>
    <property type="match status" value="4"/>
</dbReference>
<dbReference type="Proteomes" id="UP001279734">
    <property type="component" value="Unassembled WGS sequence"/>
</dbReference>
<accession>A0AAD3SUJ4</accession>
<evidence type="ECO:0008006" key="5">
    <source>
        <dbReference type="Google" id="ProtNLM"/>
    </source>
</evidence>
<dbReference type="PANTHER" id="PTHR47928">
    <property type="entry name" value="REPEAT-CONTAINING PROTEIN, PUTATIVE-RELATED"/>
    <property type="match status" value="1"/>
</dbReference>
<keyword evidence="4" id="KW-1185">Reference proteome</keyword>
<keyword evidence="1" id="KW-0677">Repeat</keyword>
<dbReference type="PANTHER" id="PTHR47928:SF146">
    <property type="entry name" value="DYW DOMAIN-CONTAINING PROTEIN"/>
    <property type="match status" value="1"/>
</dbReference>
<dbReference type="Gene3D" id="1.25.40.10">
    <property type="entry name" value="Tetratricopeptide repeat domain"/>
    <property type="match status" value="3"/>
</dbReference>
<comment type="caution">
    <text evidence="3">The sequence shown here is derived from an EMBL/GenBank/DDBJ whole genome shotgun (WGS) entry which is preliminary data.</text>
</comment>
<sequence length="364" mass="41130">MFARTRITRSWKHHRWKNINELYSTLSQFPHAYIPYVIARNIDIDYFAKSGQLEVARSLFDEMPTRTVVTWNTMISGYAKWGSYTEALNLVSSMHCSSTKLNETTFSTVLSLCSHSQSLTSGRQIHCLLLKFGAERFDLVGSGLLYFYASCFNIHDARCVFDGLHESNPLVWSLMVVGCVKCNLMDDALDVFMKMPSRDVVSWTTLISGYSKSAEGCEKALQLFKMMRENDDVRPNEFTLDCVLRACGTLRILREGKCVHGLVFKFGFEFDESIGGALIDMYCNCEAVDDGKRAYDALTFPCLNASNSLIGGYILLGRIEDAELVFNGMLERNPVSYNLMIKGYATIGRVDDSKKLFATMPKKL</sequence>
<feature type="repeat" description="PPR" evidence="2">
    <location>
        <begin position="333"/>
        <end position="363"/>
    </location>
</feature>
<evidence type="ECO:0000256" key="2">
    <source>
        <dbReference type="PROSITE-ProRule" id="PRU00708"/>
    </source>
</evidence>
<dbReference type="Pfam" id="PF01535">
    <property type="entry name" value="PPR"/>
    <property type="match status" value="3"/>
</dbReference>
<dbReference type="InterPro" id="IPR050421">
    <property type="entry name" value="PPR"/>
</dbReference>
<dbReference type="InterPro" id="IPR002885">
    <property type="entry name" value="PPR_rpt"/>
</dbReference>
<dbReference type="EMBL" id="BSYO01000019">
    <property type="protein sequence ID" value="GMH18363.1"/>
    <property type="molecule type" value="Genomic_DNA"/>
</dbReference>
<evidence type="ECO:0000256" key="1">
    <source>
        <dbReference type="ARBA" id="ARBA00022737"/>
    </source>
</evidence>
<dbReference type="Pfam" id="PF13041">
    <property type="entry name" value="PPR_2"/>
    <property type="match status" value="2"/>
</dbReference>
<dbReference type="NCBIfam" id="TIGR00756">
    <property type="entry name" value="PPR"/>
    <property type="match status" value="5"/>
</dbReference>
<proteinExistence type="predicted"/>
<feature type="repeat" description="PPR" evidence="2">
    <location>
        <begin position="199"/>
        <end position="230"/>
    </location>
</feature>
<dbReference type="AlphaFoldDB" id="A0AAD3SUJ4"/>
<feature type="repeat" description="PPR" evidence="2">
    <location>
        <begin position="67"/>
        <end position="101"/>
    </location>
</feature>
<protein>
    <recommendedName>
        <fullName evidence="5">Pentatricopeptide repeat-containing protein</fullName>
    </recommendedName>
</protein>
<organism evidence="3 4">
    <name type="scientific">Nepenthes gracilis</name>
    <name type="common">Slender pitcher plant</name>
    <dbReference type="NCBI Taxonomy" id="150966"/>
    <lineage>
        <taxon>Eukaryota</taxon>
        <taxon>Viridiplantae</taxon>
        <taxon>Streptophyta</taxon>
        <taxon>Embryophyta</taxon>
        <taxon>Tracheophyta</taxon>
        <taxon>Spermatophyta</taxon>
        <taxon>Magnoliopsida</taxon>
        <taxon>eudicotyledons</taxon>
        <taxon>Gunneridae</taxon>
        <taxon>Pentapetalae</taxon>
        <taxon>Caryophyllales</taxon>
        <taxon>Nepenthaceae</taxon>
        <taxon>Nepenthes</taxon>
    </lineage>
</organism>
<reference evidence="3" key="1">
    <citation type="submission" date="2023-05" db="EMBL/GenBank/DDBJ databases">
        <title>Nepenthes gracilis genome sequencing.</title>
        <authorList>
            <person name="Fukushima K."/>
        </authorList>
    </citation>
    <scope>NUCLEOTIDE SEQUENCE</scope>
    <source>
        <strain evidence="3">SING2019-196</strain>
    </source>
</reference>
<evidence type="ECO:0000313" key="3">
    <source>
        <dbReference type="EMBL" id="GMH18363.1"/>
    </source>
</evidence>
<dbReference type="InterPro" id="IPR011990">
    <property type="entry name" value="TPR-like_helical_dom_sf"/>
</dbReference>
<gene>
    <name evidence="3" type="ORF">Nepgr_020204</name>
</gene>
<feature type="repeat" description="PPR" evidence="2">
    <location>
        <begin position="168"/>
        <end position="198"/>
    </location>
</feature>
<name>A0AAD3SUJ4_NEPGR</name>
<evidence type="ECO:0000313" key="4">
    <source>
        <dbReference type="Proteomes" id="UP001279734"/>
    </source>
</evidence>